<keyword evidence="3 4" id="KW-0408">Iron</keyword>
<dbReference type="GO" id="GO:0009055">
    <property type="term" value="F:electron transfer activity"/>
    <property type="evidence" value="ECO:0007669"/>
    <property type="project" value="InterPro"/>
</dbReference>
<accession>A0A918WPF7</accession>
<keyword evidence="7" id="KW-1185">Reference proteome</keyword>
<dbReference type="SUPFAM" id="SSF50952">
    <property type="entry name" value="Soluble quinoprotein glucose dehydrogenase"/>
    <property type="match status" value="1"/>
</dbReference>
<evidence type="ECO:0000256" key="2">
    <source>
        <dbReference type="ARBA" id="ARBA00022723"/>
    </source>
</evidence>
<dbReference type="InterPro" id="IPR055557">
    <property type="entry name" value="DUF7133"/>
</dbReference>
<dbReference type="RefSeq" id="WP_229809548.1">
    <property type="nucleotide sequence ID" value="NZ_BMXI01000015.1"/>
</dbReference>
<dbReference type="Pfam" id="PF23500">
    <property type="entry name" value="DUF7133"/>
    <property type="match status" value="1"/>
</dbReference>
<evidence type="ECO:0000256" key="1">
    <source>
        <dbReference type="ARBA" id="ARBA00022617"/>
    </source>
</evidence>
<comment type="caution">
    <text evidence="6">The sequence shown here is derived from an EMBL/GenBank/DDBJ whole genome shotgun (WGS) entry which is preliminary data.</text>
</comment>
<evidence type="ECO:0000313" key="6">
    <source>
        <dbReference type="EMBL" id="GHC61984.1"/>
    </source>
</evidence>
<dbReference type="GO" id="GO:0046872">
    <property type="term" value="F:metal ion binding"/>
    <property type="evidence" value="ECO:0007669"/>
    <property type="project" value="UniProtKB-KW"/>
</dbReference>
<dbReference type="PROSITE" id="PS51007">
    <property type="entry name" value="CYTC"/>
    <property type="match status" value="1"/>
</dbReference>
<dbReference type="PANTHER" id="PTHR33546:SF1">
    <property type="entry name" value="LARGE, MULTIFUNCTIONAL SECRETED PROTEIN"/>
    <property type="match status" value="1"/>
</dbReference>
<reference evidence="6" key="1">
    <citation type="journal article" date="2014" name="Int. J. Syst. Evol. Microbiol.">
        <title>Complete genome sequence of Corynebacterium casei LMG S-19264T (=DSM 44701T), isolated from a smear-ripened cheese.</title>
        <authorList>
            <consortium name="US DOE Joint Genome Institute (JGI-PGF)"/>
            <person name="Walter F."/>
            <person name="Albersmeier A."/>
            <person name="Kalinowski J."/>
            <person name="Ruckert C."/>
        </authorList>
    </citation>
    <scope>NUCLEOTIDE SEQUENCE</scope>
    <source>
        <strain evidence="6">KCTC 12988</strain>
    </source>
</reference>
<dbReference type="InterPro" id="IPR011041">
    <property type="entry name" value="Quinoprot_gluc/sorb_DH_b-prop"/>
</dbReference>
<sequence>MRSLLVGAVISSSLSGAEVELIRRDEPSTRMPRVFREVLPGFPRSIVGKLDEKLWVAYDLSSGRLSHIWTPRGDGAAILIQGISSDGTHGLKGQLNGIYPTPLGRPLFELDPESDPVWLQVNGELAEVELHESRWDDQSWVLTWRYRRKDGSFGYYNEAVGYDVKGDALVRTFSLPVDNQDELSPFEKEVREEGLELTEVEESYPIFRSTGWNFDRGQPAPVREKERGGFNEPLRSLHPGFESLDLTELFGEHVVRVGGMDFLPNGDLLVAAWEPRGGVYRVRNPDADDLSKMEVSVFAEGLHGPLGLLVHDGRVLVAEKHQLTELIDEDGDGRAETHRNLCSNWGVGMNFHQFTFGPLYDDGKFLVALSVNVLAGGATGSDIEKDRGCLIAIDEESHDYEVIAAGLRTPNGIGHGPGGSLLVMDNQGDYKPANPILWIKKGGFYHHLYEPRHPFSEREPTWPAVWLPQGVFGNSISEPLLVKGGPFKDQIIFGDVYYGGLKRAFFEEIGGRLQGGAVRYTGGIRGGSNRIRRAPNGDLFIGVVGSGGNWGRYAKDGLQRLRPVENETFEILKAELKSNGIVIHFTEPLREGLGWSPGDYLGQSYWFKPTSQYGGSPQDAKPLVPLSASVSSDRRSVFLELNDIAPLRHYEISLPQGFISELGHELWAGDLHYTVVNPASEKGEVLPAPDEVESMRTPGLQASHPMHTVYQSLCMGCHSLDGTSVAGPSFKGLASRKRVVMRDGKEVEVETDLDYVLRSIREPQADIVKGFMPTMPELAPVIGEEKVEELARYILGLDTQTAH</sequence>
<dbReference type="EMBL" id="BMXI01000015">
    <property type="protein sequence ID" value="GHC61984.1"/>
    <property type="molecule type" value="Genomic_DNA"/>
</dbReference>
<organism evidence="6 7">
    <name type="scientific">Roseibacillus persicicus</name>
    <dbReference type="NCBI Taxonomy" id="454148"/>
    <lineage>
        <taxon>Bacteria</taxon>
        <taxon>Pseudomonadati</taxon>
        <taxon>Verrucomicrobiota</taxon>
        <taxon>Verrucomicrobiia</taxon>
        <taxon>Verrucomicrobiales</taxon>
        <taxon>Verrucomicrobiaceae</taxon>
        <taxon>Roseibacillus</taxon>
    </lineage>
</organism>
<evidence type="ECO:0000256" key="4">
    <source>
        <dbReference type="PROSITE-ProRule" id="PRU00433"/>
    </source>
</evidence>
<dbReference type="InterPro" id="IPR009056">
    <property type="entry name" value="Cyt_c-like_dom"/>
</dbReference>
<dbReference type="Gene3D" id="2.120.10.30">
    <property type="entry name" value="TolB, C-terminal domain"/>
    <property type="match status" value="1"/>
</dbReference>
<dbReference type="SUPFAM" id="SSF46626">
    <property type="entry name" value="Cytochrome c"/>
    <property type="match status" value="1"/>
</dbReference>
<protein>
    <recommendedName>
        <fullName evidence="5">Cytochrome c domain-containing protein</fullName>
    </recommendedName>
</protein>
<dbReference type="Gene3D" id="1.10.760.10">
    <property type="entry name" value="Cytochrome c-like domain"/>
    <property type="match status" value="1"/>
</dbReference>
<evidence type="ECO:0000259" key="5">
    <source>
        <dbReference type="PROSITE" id="PS51007"/>
    </source>
</evidence>
<keyword evidence="2 4" id="KW-0479">Metal-binding</keyword>
<dbReference type="Proteomes" id="UP000644507">
    <property type="component" value="Unassembled WGS sequence"/>
</dbReference>
<evidence type="ECO:0000256" key="3">
    <source>
        <dbReference type="ARBA" id="ARBA00023004"/>
    </source>
</evidence>
<dbReference type="GO" id="GO:0020037">
    <property type="term" value="F:heme binding"/>
    <property type="evidence" value="ECO:0007669"/>
    <property type="project" value="InterPro"/>
</dbReference>
<feature type="domain" description="Cytochrome c" evidence="5">
    <location>
        <begin position="678"/>
        <end position="798"/>
    </location>
</feature>
<dbReference type="InterPro" id="IPR011042">
    <property type="entry name" value="6-blade_b-propeller_TolB-like"/>
</dbReference>
<name>A0A918WPF7_9BACT</name>
<gene>
    <name evidence="6" type="ORF">GCM10007100_31670</name>
</gene>
<dbReference type="AlphaFoldDB" id="A0A918WPF7"/>
<dbReference type="InterPro" id="IPR036909">
    <property type="entry name" value="Cyt_c-like_dom_sf"/>
</dbReference>
<dbReference type="PANTHER" id="PTHR33546">
    <property type="entry name" value="LARGE, MULTIFUNCTIONAL SECRETED PROTEIN-RELATED"/>
    <property type="match status" value="1"/>
</dbReference>
<evidence type="ECO:0000313" key="7">
    <source>
        <dbReference type="Proteomes" id="UP000644507"/>
    </source>
</evidence>
<keyword evidence="1 4" id="KW-0349">Heme</keyword>
<reference evidence="6" key="2">
    <citation type="submission" date="2020-09" db="EMBL/GenBank/DDBJ databases">
        <authorList>
            <person name="Sun Q."/>
            <person name="Kim S."/>
        </authorList>
    </citation>
    <scope>NUCLEOTIDE SEQUENCE</scope>
    <source>
        <strain evidence="6">KCTC 12988</strain>
    </source>
</reference>
<proteinExistence type="predicted"/>